<name>A0A7R9J6P5_TIMCA</name>
<proteinExistence type="predicted"/>
<accession>A0A7R9J6P5</accession>
<gene>
    <name evidence="1" type="ORF">TCMB3V08_LOCUS6276</name>
</gene>
<dbReference type="AlphaFoldDB" id="A0A7R9J6P5"/>
<protein>
    <submittedName>
        <fullName evidence="1">(California timema) hypothetical protein</fullName>
    </submittedName>
</protein>
<evidence type="ECO:0000313" key="1">
    <source>
        <dbReference type="EMBL" id="CAD7573643.1"/>
    </source>
</evidence>
<dbReference type="EMBL" id="OE181751">
    <property type="protein sequence ID" value="CAD7573643.1"/>
    <property type="molecule type" value="Genomic_DNA"/>
</dbReference>
<sequence>MLFLCGEYVSESKLQNGATNEDSPNTAIVVNCGEDSNSAEEHGLTVPVDTLITDEQCMEPPLLAATPITNEVNIAINSIDQGWGTAVIVECLKGRVSRYSLDGCLLRAGCFDGPAIRVVEPAAGAIGSTLYRSSSSSFVLTRPSWPQSKESQKKVEAVGIEPRNYDHKTTEAVDESY</sequence>
<reference evidence="1" key="1">
    <citation type="submission" date="2020-11" db="EMBL/GenBank/DDBJ databases">
        <authorList>
            <person name="Tran Van P."/>
        </authorList>
    </citation>
    <scope>NUCLEOTIDE SEQUENCE</scope>
</reference>
<organism evidence="1">
    <name type="scientific">Timema californicum</name>
    <name type="common">California timema</name>
    <name type="synonym">Walking stick</name>
    <dbReference type="NCBI Taxonomy" id="61474"/>
    <lineage>
        <taxon>Eukaryota</taxon>
        <taxon>Metazoa</taxon>
        <taxon>Ecdysozoa</taxon>
        <taxon>Arthropoda</taxon>
        <taxon>Hexapoda</taxon>
        <taxon>Insecta</taxon>
        <taxon>Pterygota</taxon>
        <taxon>Neoptera</taxon>
        <taxon>Polyneoptera</taxon>
        <taxon>Phasmatodea</taxon>
        <taxon>Timematodea</taxon>
        <taxon>Timematoidea</taxon>
        <taxon>Timematidae</taxon>
        <taxon>Timema</taxon>
    </lineage>
</organism>